<evidence type="ECO:0008006" key="3">
    <source>
        <dbReference type="Google" id="ProtNLM"/>
    </source>
</evidence>
<dbReference type="RefSeq" id="WP_204727887.1">
    <property type="nucleotide sequence ID" value="NZ_JAFBDK010000001.1"/>
</dbReference>
<proteinExistence type="predicted"/>
<name>A0ABW5ZLC9_9BACL</name>
<dbReference type="SUPFAM" id="SSF158668">
    <property type="entry name" value="MtlR-like"/>
    <property type="match status" value="1"/>
</dbReference>
<gene>
    <name evidence="1" type="ORF">ACFS5P_15130</name>
</gene>
<comment type="caution">
    <text evidence="1">The sequence shown here is derived from an EMBL/GenBank/DDBJ whole genome shotgun (WGS) entry which is preliminary data.</text>
</comment>
<dbReference type="EMBL" id="JBHUPG010000027">
    <property type="protein sequence ID" value="MFD2913220.1"/>
    <property type="molecule type" value="Genomic_DNA"/>
</dbReference>
<sequence length="179" mass="20825">MLTNEETATWIYKMHKYIFEEQSILTIVLKGHLIMENHLENLLDTILVDPSVLNYEKMYLMQKINLLAAMGVFTKKDIKAYQRFNKIRNNFAHDIDYEITSSDLDAIINSFTPKLVLIREEMTSYGSESVSKLQSIIFSLIVLLILQNSEDKESGKKPHHLIEVSDIERLIQYGKDAQR</sequence>
<keyword evidence="2" id="KW-1185">Reference proteome</keyword>
<reference evidence="2" key="1">
    <citation type="journal article" date="2019" name="Int. J. Syst. Evol. Microbiol.">
        <title>The Global Catalogue of Microorganisms (GCM) 10K type strain sequencing project: providing services to taxonomists for standard genome sequencing and annotation.</title>
        <authorList>
            <consortium name="The Broad Institute Genomics Platform"/>
            <consortium name="The Broad Institute Genome Sequencing Center for Infectious Disease"/>
            <person name="Wu L."/>
            <person name="Ma J."/>
        </authorList>
    </citation>
    <scope>NUCLEOTIDE SEQUENCE [LARGE SCALE GENOMIC DNA]</scope>
    <source>
        <strain evidence="2">KCTC 13528</strain>
    </source>
</reference>
<evidence type="ECO:0000313" key="2">
    <source>
        <dbReference type="Proteomes" id="UP001597561"/>
    </source>
</evidence>
<dbReference type="InterPro" id="IPR038026">
    <property type="entry name" value="MtlR-like_sf"/>
</dbReference>
<organism evidence="1 2">
    <name type="scientific">Jeotgalibacillus terrae</name>
    <dbReference type="NCBI Taxonomy" id="587735"/>
    <lineage>
        <taxon>Bacteria</taxon>
        <taxon>Bacillati</taxon>
        <taxon>Bacillota</taxon>
        <taxon>Bacilli</taxon>
        <taxon>Bacillales</taxon>
        <taxon>Caryophanaceae</taxon>
        <taxon>Jeotgalibacillus</taxon>
    </lineage>
</organism>
<accession>A0ABW5ZLC9</accession>
<evidence type="ECO:0000313" key="1">
    <source>
        <dbReference type="EMBL" id="MFD2913220.1"/>
    </source>
</evidence>
<dbReference type="Gene3D" id="1.20.120.330">
    <property type="entry name" value="Nucleotidyltransferases domain 2"/>
    <property type="match status" value="1"/>
</dbReference>
<protein>
    <recommendedName>
        <fullName evidence="3">DUF4145 domain-containing protein</fullName>
    </recommendedName>
</protein>
<dbReference type="Proteomes" id="UP001597561">
    <property type="component" value="Unassembled WGS sequence"/>
</dbReference>